<dbReference type="Proteomes" id="UP001143981">
    <property type="component" value="Unassembled WGS sequence"/>
</dbReference>
<keyword evidence="6" id="KW-0732">Signal</keyword>
<keyword evidence="9" id="KW-1185">Reference proteome</keyword>
<evidence type="ECO:0000256" key="2">
    <source>
        <dbReference type="ARBA" id="ARBA00022692"/>
    </source>
</evidence>
<feature type="transmembrane region" description="Helical" evidence="5">
    <location>
        <begin position="166"/>
        <end position="184"/>
    </location>
</feature>
<accession>A0A9W7Y3V9</accession>
<organism evidence="8 9">
    <name type="scientific">Coemansia biformis</name>
    <dbReference type="NCBI Taxonomy" id="1286918"/>
    <lineage>
        <taxon>Eukaryota</taxon>
        <taxon>Fungi</taxon>
        <taxon>Fungi incertae sedis</taxon>
        <taxon>Zoopagomycota</taxon>
        <taxon>Kickxellomycotina</taxon>
        <taxon>Kickxellomycetes</taxon>
        <taxon>Kickxellales</taxon>
        <taxon>Kickxellaceae</taxon>
        <taxon>Coemansia</taxon>
    </lineage>
</organism>
<protein>
    <recommendedName>
        <fullName evidence="7">3-oxo-5-alpha-steroid 4-dehydrogenase C-terminal domain-containing protein</fullName>
    </recommendedName>
</protein>
<name>A0A9W7Y3V9_9FUNG</name>
<evidence type="ECO:0000313" key="8">
    <source>
        <dbReference type="EMBL" id="KAJ1726758.1"/>
    </source>
</evidence>
<feature type="transmembrane region" description="Helical" evidence="5">
    <location>
        <begin position="75"/>
        <end position="95"/>
    </location>
</feature>
<comment type="subcellular location">
    <subcellularLocation>
        <location evidence="1">Endomembrane system</location>
        <topology evidence="1">Multi-pass membrane protein</topology>
    </subcellularLocation>
</comment>
<dbReference type="PANTHER" id="PTHR14624:SF0">
    <property type="entry name" value="POLYPRENOL REDUCTASE"/>
    <property type="match status" value="1"/>
</dbReference>
<evidence type="ECO:0000259" key="7">
    <source>
        <dbReference type="Pfam" id="PF02544"/>
    </source>
</evidence>
<proteinExistence type="predicted"/>
<dbReference type="Pfam" id="PF02544">
    <property type="entry name" value="Steroid_dh"/>
    <property type="match status" value="1"/>
</dbReference>
<dbReference type="EMBL" id="JANBOI010001386">
    <property type="protein sequence ID" value="KAJ1726758.1"/>
    <property type="molecule type" value="Genomic_DNA"/>
</dbReference>
<dbReference type="PANTHER" id="PTHR14624">
    <property type="entry name" value="DFG10 PROTEIN"/>
    <property type="match status" value="1"/>
</dbReference>
<gene>
    <name evidence="8" type="ORF">LPJ61_004981</name>
</gene>
<evidence type="ECO:0000256" key="6">
    <source>
        <dbReference type="SAM" id="SignalP"/>
    </source>
</evidence>
<evidence type="ECO:0000256" key="5">
    <source>
        <dbReference type="SAM" id="Phobius"/>
    </source>
</evidence>
<dbReference type="GO" id="GO:0006488">
    <property type="term" value="P:dolichol-linked oligosaccharide biosynthetic process"/>
    <property type="evidence" value="ECO:0007669"/>
    <property type="project" value="InterPro"/>
</dbReference>
<feature type="transmembrane region" description="Helical" evidence="5">
    <location>
        <begin position="190"/>
        <end position="210"/>
    </location>
</feature>
<reference evidence="8" key="1">
    <citation type="submission" date="2022-07" db="EMBL/GenBank/DDBJ databases">
        <title>Phylogenomic reconstructions and comparative analyses of Kickxellomycotina fungi.</title>
        <authorList>
            <person name="Reynolds N.K."/>
            <person name="Stajich J.E."/>
            <person name="Barry K."/>
            <person name="Grigoriev I.V."/>
            <person name="Crous P."/>
            <person name="Smith M.E."/>
        </authorList>
    </citation>
    <scope>NUCLEOTIDE SEQUENCE</scope>
    <source>
        <strain evidence="8">BCRC 34381</strain>
    </source>
</reference>
<dbReference type="PROSITE" id="PS50244">
    <property type="entry name" value="S5A_REDUCTASE"/>
    <property type="match status" value="1"/>
</dbReference>
<evidence type="ECO:0000256" key="4">
    <source>
        <dbReference type="ARBA" id="ARBA00023136"/>
    </source>
</evidence>
<feature type="non-terminal residue" evidence="8">
    <location>
        <position position="260"/>
    </location>
</feature>
<evidence type="ECO:0000256" key="3">
    <source>
        <dbReference type="ARBA" id="ARBA00022989"/>
    </source>
</evidence>
<dbReference type="OrthoDB" id="541710at2759"/>
<dbReference type="AlphaFoldDB" id="A0A9W7Y3V9"/>
<dbReference type="GO" id="GO:0003865">
    <property type="term" value="F:3-oxo-5-alpha-steroid 4-dehydrogenase activity"/>
    <property type="evidence" value="ECO:0007669"/>
    <property type="project" value="TreeGrafter"/>
</dbReference>
<dbReference type="InterPro" id="IPR039698">
    <property type="entry name" value="Dfg10/SRD5A3"/>
</dbReference>
<comment type="caution">
    <text evidence="8">The sequence shown here is derived from an EMBL/GenBank/DDBJ whole genome shotgun (WGS) entry which is preliminary data.</text>
</comment>
<keyword evidence="3 5" id="KW-1133">Transmembrane helix</keyword>
<dbReference type="GO" id="GO:0016095">
    <property type="term" value="P:polyprenol catabolic process"/>
    <property type="evidence" value="ECO:0007669"/>
    <property type="project" value="TreeGrafter"/>
</dbReference>
<evidence type="ECO:0000256" key="1">
    <source>
        <dbReference type="ARBA" id="ARBA00004127"/>
    </source>
</evidence>
<keyword evidence="2 5" id="KW-0812">Transmembrane</keyword>
<keyword evidence="4 5" id="KW-0472">Membrane</keyword>
<evidence type="ECO:0000313" key="9">
    <source>
        <dbReference type="Proteomes" id="UP001143981"/>
    </source>
</evidence>
<feature type="signal peptide" evidence="6">
    <location>
        <begin position="1"/>
        <end position="21"/>
    </location>
</feature>
<feature type="domain" description="3-oxo-5-alpha-steroid 4-dehydrogenase C-terminal" evidence="7">
    <location>
        <begin position="197"/>
        <end position="259"/>
    </location>
</feature>
<dbReference type="InterPro" id="IPR001104">
    <property type="entry name" value="3-oxo-5_a-steroid_4-DH_C"/>
</dbReference>
<sequence length="260" mass="28428">MLLLALLLRLLYALLAGIAAAFALAPWTREAFVRYGKTRQPLATHGRPARQAAAAVVALERFAAWTVPKNWFSQFYYVGAGVGIPLLLGECHWAWFHRGPRLPGMPAARVLGIAALLEHPRDGSIAAPSAHAALALLMYVAHVLVRLKETVFDQPPTDATMHIGQYAVGLLFYVATPFALVVDAHDCHGWAPAPPLMVLAGLAVFAHASLHQRRCHRILFDLRRGSLRAARRARAYAIPSGDLFGHVSSPHFLCEILIYA</sequence>
<dbReference type="GO" id="GO:0005783">
    <property type="term" value="C:endoplasmic reticulum"/>
    <property type="evidence" value="ECO:0007669"/>
    <property type="project" value="TreeGrafter"/>
</dbReference>
<feature type="transmembrane region" description="Helical" evidence="5">
    <location>
        <begin position="125"/>
        <end position="145"/>
    </location>
</feature>
<feature type="chain" id="PRO_5040785145" description="3-oxo-5-alpha-steroid 4-dehydrogenase C-terminal domain-containing protein" evidence="6">
    <location>
        <begin position="22"/>
        <end position="260"/>
    </location>
</feature>